<dbReference type="InterPro" id="IPR027417">
    <property type="entry name" value="P-loop_NTPase"/>
</dbReference>
<dbReference type="Gene3D" id="3.40.50.300">
    <property type="entry name" value="P-loop containing nucleotide triphosphate hydrolases"/>
    <property type="match status" value="1"/>
</dbReference>
<organism evidence="1 2">
    <name type="scientific">Methanofollis formosanus</name>
    <dbReference type="NCBI Taxonomy" id="299308"/>
    <lineage>
        <taxon>Archaea</taxon>
        <taxon>Methanobacteriati</taxon>
        <taxon>Methanobacteriota</taxon>
        <taxon>Stenosarchaea group</taxon>
        <taxon>Methanomicrobia</taxon>
        <taxon>Methanomicrobiales</taxon>
        <taxon>Methanomicrobiaceae</taxon>
        <taxon>Methanofollis</taxon>
    </lineage>
</organism>
<dbReference type="KEGG" id="mfk:E2N92_10200"/>
<dbReference type="SUPFAM" id="SSF52540">
    <property type="entry name" value="P-loop containing nucleoside triphosphate hydrolases"/>
    <property type="match status" value="1"/>
</dbReference>
<dbReference type="AlphaFoldDB" id="A0A8G1A1P6"/>
<dbReference type="OrthoDB" id="383933at2157"/>
<evidence type="ECO:0008006" key="3">
    <source>
        <dbReference type="Google" id="ProtNLM"/>
    </source>
</evidence>
<dbReference type="Proteomes" id="UP000826709">
    <property type="component" value="Chromosome"/>
</dbReference>
<proteinExistence type="predicted"/>
<dbReference type="RefSeq" id="WP_220681081.1">
    <property type="nucleotide sequence ID" value="NZ_CP037968.1"/>
</dbReference>
<gene>
    <name evidence="1" type="ORF">E2N92_10200</name>
</gene>
<reference evidence="1" key="2">
    <citation type="submission" date="2019-03" db="EMBL/GenBank/DDBJ databases">
        <authorList>
            <person name="Chen S.-C."/>
            <person name="Wu S.-Y."/>
            <person name="Lai M.-C."/>
        </authorList>
    </citation>
    <scope>NUCLEOTIDE SEQUENCE</scope>
    <source>
        <strain evidence="1">ML15</strain>
    </source>
</reference>
<protein>
    <recommendedName>
        <fullName evidence="3">AAA family ATPase</fullName>
    </recommendedName>
</protein>
<evidence type="ECO:0000313" key="1">
    <source>
        <dbReference type="EMBL" id="QYZ79774.1"/>
    </source>
</evidence>
<dbReference type="Pfam" id="PF13671">
    <property type="entry name" value="AAA_33"/>
    <property type="match status" value="1"/>
</dbReference>
<name>A0A8G1A1P6_9EURY</name>
<keyword evidence="2" id="KW-1185">Reference proteome</keyword>
<sequence>MPEKRESLPPAKILLVGTLGSGKTTVAEHLSDRTGIPYRSIDRYREEHGDGTVAGEYRAQTAFMEACSATRPAVIEFSGCGPHAGMAAVALRESGLPVSVIWLDAPEKICLERAERRSGQVPYPLPWGDVALSISSISCDLKKTWEWVWTSGRRFRTLHLPLNGGETAEEITDKVVAFVWE</sequence>
<accession>A0A8G1A1P6</accession>
<reference evidence="1" key="1">
    <citation type="journal article" date="2005" name="Int. J. Syst. Evol. Microbiol.">
        <title>Methanofollis formosanus sp. nov., isolated from a fish pond.</title>
        <authorList>
            <person name="Wu S.Y."/>
            <person name="Chen S.C."/>
            <person name="Lai M.C."/>
        </authorList>
    </citation>
    <scope>NUCLEOTIDE SEQUENCE</scope>
    <source>
        <strain evidence="1">ML15</strain>
    </source>
</reference>
<evidence type="ECO:0000313" key="2">
    <source>
        <dbReference type="Proteomes" id="UP000826709"/>
    </source>
</evidence>
<dbReference type="EMBL" id="CP037968">
    <property type="protein sequence ID" value="QYZ79774.1"/>
    <property type="molecule type" value="Genomic_DNA"/>
</dbReference>